<dbReference type="EMBL" id="LAZR01012547">
    <property type="protein sequence ID" value="KKM26265.1"/>
    <property type="molecule type" value="Genomic_DNA"/>
</dbReference>
<reference evidence="1" key="1">
    <citation type="journal article" date="2015" name="Nature">
        <title>Complex archaea that bridge the gap between prokaryotes and eukaryotes.</title>
        <authorList>
            <person name="Spang A."/>
            <person name="Saw J.H."/>
            <person name="Jorgensen S.L."/>
            <person name="Zaremba-Niedzwiedzka K."/>
            <person name="Martijn J."/>
            <person name="Lind A.E."/>
            <person name="van Eijk R."/>
            <person name="Schleper C."/>
            <person name="Guy L."/>
            <person name="Ettema T.J."/>
        </authorList>
    </citation>
    <scope>NUCLEOTIDE SEQUENCE</scope>
</reference>
<comment type="caution">
    <text evidence="1">The sequence shown here is derived from an EMBL/GenBank/DDBJ whole genome shotgun (WGS) entry which is preliminary data.</text>
</comment>
<name>A0A0F9LFN8_9ZZZZ</name>
<protein>
    <submittedName>
        <fullName evidence="1">Uncharacterized protein</fullName>
    </submittedName>
</protein>
<evidence type="ECO:0000313" key="1">
    <source>
        <dbReference type="EMBL" id="KKM26265.1"/>
    </source>
</evidence>
<feature type="non-terminal residue" evidence="1">
    <location>
        <position position="90"/>
    </location>
</feature>
<proteinExistence type="predicted"/>
<gene>
    <name evidence="1" type="ORF">LCGC14_1586460</name>
</gene>
<dbReference type="AlphaFoldDB" id="A0A0F9LFN8"/>
<accession>A0A0F9LFN8</accession>
<sequence length="90" mass="10244">MAEFNLGRATTTDFKNQVPDFIVEAKALDVANADKSETFVYFDKATENFGYYFNHPQVSSPINSLATWGFSRGWTTDDPKLKTELDKNRL</sequence>
<organism evidence="1">
    <name type="scientific">marine sediment metagenome</name>
    <dbReference type="NCBI Taxonomy" id="412755"/>
    <lineage>
        <taxon>unclassified sequences</taxon>
        <taxon>metagenomes</taxon>
        <taxon>ecological metagenomes</taxon>
    </lineage>
</organism>